<comment type="caution">
    <text evidence="1">The sequence shown here is derived from an EMBL/GenBank/DDBJ whole genome shotgun (WGS) entry which is preliminary data.</text>
</comment>
<gene>
    <name evidence="1" type="ORF">EVA69_04945</name>
</gene>
<dbReference type="AlphaFoldDB" id="A0A520RXN8"/>
<accession>A0A520RXN8</accession>
<protein>
    <submittedName>
        <fullName evidence="1">Uncharacterized protein</fullName>
    </submittedName>
</protein>
<evidence type="ECO:0000313" key="1">
    <source>
        <dbReference type="EMBL" id="RZO74978.1"/>
    </source>
</evidence>
<evidence type="ECO:0000313" key="2">
    <source>
        <dbReference type="Proteomes" id="UP000320404"/>
    </source>
</evidence>
<organism evidence="1 2">
    <name type="scientific">OM182 bacterium</name>
    <dbReference type="NCBI Taxonomy" id="2510334"/>
    <lineage>
        <taxon>Bacteria</taxon>
        <taxon>Pseudomonadati</taxon>
        <taxon>Pseudomonadota</taxon>
        <taxon>Gammaproteobacteria</taxon>
        <taxon>OMG group</taxon>
        <taxon>OM182 clade</taxon>
    </lineage>
</organism>
<name>A0A520RXN8_9GAMM</name>
<proteinExistence type="predicted"/>
<dbReference type="Proteomes" id="UP000320404">
    <property type="component" value="Unassembled WGS sequence"/>
</dbReference>
<dbReference type="EMBL" id="SHAH01000074">
    <property type="protein sequence ID" value="RZO74978.1"/>
    <property type="molecule type" value="Genomic_DNA"/>
</dbReference>
<reference evidence="1 2" key="1">
    <citation type="submission" date="2019-02" db="EMBL/GenBank/DDBJ databases">
        <title>Prokaryotic population dynamics and viral predation in marine succession experiment using metagenomics: the confinement effect.</title>
        <authorList>
            <person name="Haro-Moreno J.M."/>
            <person name="Rodriguez-Valera F."/>
            <person name="Lopez-Perez M."/>
        </authorList>
    </citation>
    <scope>NUCLEOTIDE SEQUENCE [LARGE SCALE GENOMIC DNA]</scope>
    <source>
        <strain evidence="1">MED-G158</strain>
    </source>
</reference>
<sequence length="74" mass="8646">MNFTLMSEGELLAYNNGRPVLKQVYCREIKLTSSHIRRNVCKRVEDWVQHNMRTMMTIGTMSVSDYSVFGRSLD</sequence>